<evidence type="ECO:0000313" key="2">
    <source>
        <dbReference type="Proteomes" id="UP000295388"/>
    </source>
</evidence>
<sequence length="207" mass="22363">MQPAVDLDRAVDSVIAALSPGVDLDWHGSAGTLEWSCRFTAEHAAHCLQAYAIQLASRAPTHYVSFFSRALEDATNAQVLELLEASGRLLSSVVRAAKPTDRGFHPFGMADAEGTAGMGGIEVLVHGGDIATGLGLPFEPPPDVCTWILARMFPDRYAENASLGSSDIDPWTTIQWATGRISLPELPDVGTNWRWHSTPPTANRRRT</sequence>
<reference evidence="1 2" key="1">
    <citation type="submission" date="2019-03" db="EMBL/GenBank/DDBJ databases">
        <title>Genomic Encyclopedia of Type Strains, Phase III (KMG-III): the genomes of soil and plant-associated and newly described type strains.</title>
        <authorList>
            <person name="Whitman W."/>
        </authorList>
    </citation>
    <scope>NUCLEOTIDE SEQUENCE [LARGE SCALE GENOMIC DNA]</scope>
    <source>
        <strain evidence="1 2">VKM Ac-2527</strain>
    </source>
</reference>
<comment type="caution">
    <text evidence="1">The sequence shown here is derived from an EMBL/GenBank/DDBJ whole genome shotgun (WGS) entry which is preliminary data.</text>
</comment>
<dbReference type="AlphaFoldDB" id="A0A4R6J6H5"/>
<gene>
    <name evidence="1" type="ORF">EV643_13659</name>
</gene>
<organism evidence="1 2">
    <name type="scientific">Kribbella caucasensis</name>
    <dbReference type="NCBI Taxonomy" id="2512215"/>
    <lineage>
        <taxon>Bacteria</taxon>
        <taxon>Bacillati</taxon>
        <taxon>Actinomycetota</taxon>
        <taxon>Actinomycetes</taxon>
        <taxon>Propionibacteriales</taxon>
        <taxon>Kribbellaceae</taxon>
        <taxon>Kribbella</taxon>
    </lineage>
</organism>
<dbReference type="RefSeq" id="WP_202869996.1">
    <property type="nucleotide sequence ID" value="NZ_SNWQ01000036.1"/>
</dbReference>
<accession>A0A4R6J6H5</accession>
<evidence type="ECO:0000313" key="1">
    <source>
        <dbReference type="EMBL" id="TDO30677.1"/>
    </source>
</evidence>
<protein>
    <recommendedName>
        <fullName evidence="3">Mycothiol maleylpyruvate isomerase-like protein</fullName>
    </recommendedName>
</protein>
<dbReference type="SUPFAM" id="SSF109854">
    <property type="entry name" value="DinB/YfiT-like putative metalloenzymes"/>
    <property type="match status" value="1"/>
</dbReference>
<dbReference type="Proteomes" id="UP000295388">
    <property type="component" value="Unassembled WGS sequence"/>
</dbReference>
<dbReference type="InterPro" id="IPR034660">
    <property type="entry name" value="DinB/YfiT-like"/>
</dbReference>
<proteinExistence type="predicted"/>
<keyword evidence="2" id="KW-1185">Reference proteome</keyword>
<evidence type="ECO:0008006" key="3">
    <source>
        <dbReference type="Google" id="ProtNLM"/>
    </source>
</evidence>
<dbReference type="EMBL" id="SNWQ01000036">
    <property type="protein sequence ID" value="TDO30677.1"/>
    <property type="molecule type" value="Genomic_DNA"/>
</dbReference>
<name>A0A4R6J6H5_9ACTN</name>